<protein>
    <recommendedName>
        <fullName evidence="4 11">Nicotinate phosphoribosyltransferase</fullName>
        <ecNumber evidence="3 11">6.3.4.21</ecNumber>
    </recommendedName>
</protein>
<feature type="region of interest" description="Disordered" evidence="12">
    <location>
        <begin position="38"/>
        <end position="64"/>
    </location>
</feature>
<feature type="compositionally biased region" description="Low complexity" evidence="12">
    <location>
        <begin position="44"/>
        <end position="58"/>
    </location>
</feature>
<evidence type="ECO:0000256" key="11">
    <source>
        <dbReference type="RuleBase" id="RU365100"/>
    </source>
</evidence>
<proteinExistence type="inferred from homology"/>
<accession>A0A3S2PEP5</accession>
<comment type="pathway">
    <text evidence="1 11">Cofactor biosynthesis; NAD(+) biosynthesis; nicotinate D-ribonucleotide from nicotinate: step 1/1.</text>
</comment>
<evidence type="ECO:0000256" key="12">
    <source>
        <dbReference type="SAM" id="MobiDB-lite"/>
    </source>
</evidence>
<evidence type="ECO:0000259" key="14">
    <source>
        <dbReference type="Pfam" id="PF17956"/>
    </source>
</evidence>
<dbReference type="Gene3D" id="3.20.140.10">
    <property type="entry name" value="nicotinate phosphoribosyltransferase"/>
    <property type="match status" value="2"/>
</dbReference>
<dbReference type="PANTHER" id="PTHR11098">
    <property type="entry name" value="NICOTINATE PHOSPHORIBOSYLTRANSFERASE"/>
    <property type="match status" value="1"/>
</dbReference>
<evidence type="ECO:0000256" key="10">
    <source>
        <dbReference type="ARBA" id="ARBA00048668"/>
    </source>
</evidence>
<evidence type="ECO:0000256" key="8">
    <source>
        <dbReference type="ARBA" id="ARBA00022679"/>
    </source>
</evidence>
<evidence type="ECO:0000313" key="15">
    <source>
        <dbReference type="EMBL" id="RVE73714.1"/>
    </source>
</evidence>
<reference evidence="15 16" key="1">
    <citation type="submission" date="2018-11" db="EMBL/GenBank/DDBJ databases">
        <authorList>
            <person name="Lopez-Roques C."/>
            <person name="Donnadieu C."/>
            <person name="Bouchez O."/>
            <person name="Klopp C."/>
            <person name="Cabau C."/>
            <person name="Zahm M."/>
        </authorList>
    </citation>
    <scope>NUCLEOTIDE SEQUENCE [LARGE SCALE GENOMIC DNA]</scope>
    <source>
        <strain evidence="15">RS831</strain>
        <tissue evidence="15">Whole body</tissue>
    </source>
</reference>
<dbReference type="PIRSF" id="PIRSF000484">
    <property type="entry name" value="NAPRT"/>
    <property type="match status" value="1"/>
</dbReference>
<keyword evidence="16" id="KW-1185">Reference proteome</keyword>
<dbReference type="SUPFAM" id="SSF54675">
    <property type="entry name" value="Nicotinate/Quinolinate PRTase N-terminal domain-like"/>
    <property type="match status" value="1"/>
</dbReference>
<dbReference type="PANTHER" id="PTHR11098:SF1">
    <property type="entry name" value="NICOTINATE PHOSPHORIBOSYLTRANSFERASE"/>
    <property type="match status" value="1"/>
</dbReference>
<dbReference type="OrthoDB" id="193380at2759"/>
<organism evidence="15 16">
    <name type="scientific">Oryzias javanicus</name>
    <name type="common">Javanese ricefish</name>
    <name type="synonym">Aplocheilus javanicus</name>
    <dbReference type="NCBI Taxonomy" id="123683"/>
    <lineage>
        <taxon>Eukaryota</taxon>
        <taxon>Metazoa</taxon>
        <taxon>Chordata</taxon>
        <taxon>Craniata</taxon>
        <taxon>Vertebrata</taxon>
        <taxon>Euteleostomi</taxon>
        <taxon>Actinopterygii</taxon>
        <taxon>Neopterygii</taxon>
        <taxon>Teleostei</taxon>
        <taxon>Neoteleostei</taxon>
        <taxon>Acanthomorphata</taxon>
        <taxon>Ovalentaria</taxon>
        <taxon>Atherinomorphae</taxon>
        <taxon>Beloniformes</taxon>
        <taxon>Adrianichthyidae</taxon>
        <taxon>Oryziinae</taxon>
        <taxon>Oryzias</taxon>
    </lineage>
</organism>
<evidence type="ECO:0000256" key="4">
    <source>
        <dbReference type="ARBA" id="ARBA00021569"/>
    </source>
</evidence>
<keyword evidence="8 11" id="KW-0808">Transferase</keyword>
<dbReference type="GO" id="GO:0004516">
    <property type="term" value="F:nicotinate phosphoribosyltransferase activity"/>
    <property type="evidence" value="ECO:0007669"/>
    <property type="project" value="UniProtKB-UniRule"/>
</dbReference>
<dbReference type="InterPro" id="IPR007229">
    <property type="entry name" value="Nic_PRibTrfase-Fam"/>
</dbReference>
<dbReference type="UniPathway" id="UPA00253">
    <property type="reaction ID" value="UER00457"/>
</dbReference>
<evidence type="ECO:0000256" key="7">
    <source>
        <dbReference type="ARBA" id="ARBA00022642"/>
    </source>
</evidence>
<dbReference type="NCBIfam" id="TIGR01513">
    <property type="entry name" value="NAPRTase_put"/>
    <property type="match status" value="1"/>
</dbReference>
<evidence type="ECO:0000259" key="13">
    <source>
        <dbReference type="Pfam" id="PF17767"/>
    </source>
</evidence>
<comment type="function">
    <text evidence="9">Catalyzes the first step in the biosynthesis of NAD from nicotinic acid, the ATP-dependent synthesis of beta-nicotinate D-ribonucleotide from nicotinate and 5-phospho-D-ribose 1-phosphate. Helps prevent cellular oxidative stress via its role in NAD biosynthesis.</text>
</comment>
<dbReference type="InterPro" id="IPR006405">
    <property type="entry name" value="Nic_PRibTrfase_pncB"/>
</dbReference>
<sequence>SSCSVGGVGVSVASRRLQPPAARAGFAFPVQFHIPAGSGASGNSESQRPSSPQCSPPSLRGDTMAAPRADTCRLLERSVRARVPPLLTDLYQFTMAYAYWRAGRHQEPAVFELFFRDNPFGGGFSLLAGLNDCLLFLRGFRFAADDVEFLRSVMPPTTEPAFFQFLRDLDCSEVTLRSVPEGTVVFARVPLMEVEGPLAVVQLLETSLLCLMNYASLVCSNAARFRLAAGSGRQLLEMGLRRAQGPDGGLTASRYSHIGGFDLTSNVQAGFLFGIPVAGTMAHSYVTSFTSLEEVCPQTLVAAKGDLAPVDVISLTKGYLRRVCELLGVEPGKIREGELAAFLSYAIAYPCNFLPVIDSYSVSCSGLLNFCAVALSLFELGYKPWDKHFSITAFDSLIIVGTNNISEKSIAELNSKENEISVVGVGTHLVTCTEQPSLGCVYKLVEVGGRPTMKISEDPEKSTIPGRKAVYRLIDAEGHPFLDLLSLEAEPPPEAGHQLKCFPLGCGDSPASVTPAQVSCLRQEVFLKGQITEPLCSAAETRAKVQSSLQMLHPRHKRLQEPDSYTVALSEKLHSLAMELQKSGSNDSSFLLAN</sequence>
<dbReference type="FunFam" id="3.20.20.70:FF:000365">
    <property type="entry name" value="Nicotinate phosphoribosyltransferase"/>
    <property type="match status" value="1"/>
</dbReference>
<dbReference type="Proteomes" id="UP000283210">
    <property type="component" value="Chromosome 4"/>
</dbReference>
<comment type="PTM">
    <text evidence="11">Transiently phosphorylated on a His residue during the reaction cycle. Phosphorylation strongly increases the affinity for substrates and increases the rate of nicotinate D-ribonucleotide production. Dephosphorylation regenerates the low-affinity form of the enzyme, leading to product release.</text>
</comment>
<evidence type="ECO:0000313" key="16">
    <source>
        <dbReference type="Proteomes" id="UP000283210"/>
    </source>
</evidence>
<name>A0A3S2PEP5_ORYJA</name>
<dbReference type="Gene3D" id="3.20.20.70">
    <property type="entry name" value="Aldolase class I"/>
    <property type="match status" value="1"/>
</dbReference>
<evidence type="ECO:0000256" key="6">
    <source>
        <dbReference type="ARBA" id="ARBA00022598"/>
    </source>
</evidence>
<dbReference type="CDD" id="cd01570">
    <property type="entry name" value="NAPRTase_A"/>
    <property type="match status" value="1"/>
</dbReference>
<feature type="domain" description="Nicotinate phosphoribosyltransferase C-terminal" evidence="14">
    <location>
        <begin position="467"/>
        <end position="576"/>
    </location>
</feature>
<reference evidence="15 16" key="2">
    <citation type="submission" date="2019-01" db="EMBL/GenBank/DDBJ databases">
        <title>A chromosome length genome reference of the Java medaka (oryzias javanicus).</title>
        <authorList>
            <person name="Herpin A."/>
            <person name="Takehana Y."/>
            <person name="Naruse K."/>
            <person name="Ansai S."/>
            <person name="Kawaguchi M."/>
        </authorList>
    </citation>
    <scope>NUCLEOTIDE SEQUENCE [LARGE SCALE GENOMIC DNA]</scope>
    <source>
        <strain evidence="15">RS831</strain>
        <tissue evidence="15">Whole body</tissue>
    </source>
</reference>
<dbReference type="InterPro" id="IPR036068">
    <property type="entry name" value="Nicotinate_pribotase-like_C"/>
</dbReference>
<dbReference type="SUPFAM" id="SSF51690">
    <property type="entry name" value="Nicotinate/Quinolinate PRTase C-terminal domain-like"/>
    <property type="match status" value="1"/>
</dbReference>
<keyword evidence="5" id="KW-0597">Phosphoprotein</keyword>
<evidence type="ECO:0000256" key="5">
    <source>
        <dbReference type="ARBA" id="ARBA00022553"/>
    </source>
</evidence>
<comment type="similarity">
    <text evidence="2 11">Belongs to the NAPRTase family.</text>
</comment>
<dbReference type="InterPro" id="IPR013785">
    <property type="entry name" value="Aldolase_TIM"/>
</dbReference>
<keyword evidence="6 11" id="KW-0436">Ligase</keyword>
<dbReference type="GO" id="GO:0005829">
    <property type="term" value="C:cytosol"/>
    <property type="evidence" value="ECO:0007669"/>
    <property type="project" value="TreeGrafter"/>
</dbReference>
<evidence type="ECO:0000256" key="9">
    <source>
        <dbReference type="ARBA" id="ARBA00023426"/>
    </source>
</evidence>
<dbReference type="InterPro" id="IPR040727">
    <property type="entry name" value="NAPRTase_N"/>
</dbReference>
<gene>
    <name evidence="15" type="ORF">OJAV_G00033950</name>
</gene>
<evidence type="ECO:0000256" key="3">
    <source>
        <dbReference type="ARBA" id="ARBA00013236"/>
    </source>
</evidence>
<dbReference type="InterPro" id="IPR041619">
    <property type="entry name" value="NAPRTase_C"/>
</dbReference>
<dbReference type="EMBL" id="CM012440">
    <property type="protein sequence ID" value="RVE73714.1"/>
    <property type="molecule type" value="Genomic_DNA"/>
</dbReference>
<feature type="domain" description="Nicotinate phosphoribosyltransferase N-terminal" evidence="13">
    <location>
        <begin position="86"/>
        <end position="213"/>
    </location>
</feature>
<feature type="non-terminal residue" evidence="15">
    <location>
        <position position="1"/>
    </location>
</feature>
<dbReference type="AlphaFoldDB" id="A0A3S2PEP5"/>
<keyword evidence="7 11" id="KW-0662">Pyridine nucleotide biosynthesis</keyword>
<dbReference type="GO" id="GO:0016740">
    <property type="term" value="F:transferase activity"/>
    <property type="evidence" value="ECO:0007669"/>
    <property type="project" value="UniProtKB-KW"/>
</dbReference>
<dbReference type="Pfam" id="PF17767">
    <property type="entry name" value="NAPRTase_N"/>
    <property type="match status" value="1"/>
</dbReference>
<dbReference type="EC" id="6.3.4.21" evidence="3 11"/>
<evidence type="ECO:0000256" key="1">
    <source>
        <dbReference type="ARBA" id="ARBA00004952"/>
    </source>
</evidence>
<comment type="catalytic activity">
    <reaction evidence="10 11">
        <text>5-phospho-alpha-D-ribose 1-diphosphate + nicotinate + ATP + H2O = nicotinate beta-D-ribonucleotide + ADP + phosphate + diphosphate</text>
        <dbReference type="Rhea" id="RHEA:36163"/>
        <dbReference type="ChEBI" id="CHEBI:15377"/>
        <dbReference type="ChEBI" id="CHEBI:30616"/>
        <dbReference type="ChEBI" id="CHEBI:32544"/>
        <dbReference type="ChEBI" id="CHEBI:33019"/>
        <dbReference type="ChEBI" id="CHEBI:43474"/>
        <dbReference type="ChEBI" id="CHEBI:57502"/>
        <dbReference type="ChEBI" id="CHEBI:58017"/>
        <dbReference type="ChEBI" id="CHEBI:456216"/>
        <dbReference type="EC" id="6.3.4.21"/>
    </reaction>
</comment>
<dbReference type="GO" id="GO:0034355">
    <property type="term" value="P:NAD+ biosynthetic process via the salvage pathway"/>
    <property type="evidence" value="ECO:0007669"/>
    <property type="project" value="TreeGrafter"/>
</dbReference>
<dbReference type="Pfam" id="PF17956">
    <property type="entry name" value="NAPRTase_C"/>
    <property type="match status" value="1"/>
</dbReference>
<evidence type="ECO:0000256" key="2">
    <source>
        <dbReference type="ARBA" id="ARBA00010897"/>
    </source>
</evidence>